<feature type="signal peptide" evidence="2">
    <location>
        <begin position="1"/>
        <end position="20"/>
    </location>
</feature>
<protein>
    <submittedName>
        <fullName evidence="3">Uncharacterized protein</fullName>
    </submittedName>
</protein>
<keyword evidence="2" id="KW-0732">Signal</keyword>
<feature type="chain" id="PRO_5040360903" evidence="2">
    <location>
        <begin position="21"/>
        <end position="96"/>
    </location>
</feature>
<dbReference type="Proteomes" id="UP001152747">
    <property type="component" value="Unassembled WGS sequence"/>
</dbReference>
<evidence type="ECO:0000313" key="3">
    <source>
        <dbReference type="EMBL" id="CAI5445275.1"/>
    </source>
</evidence>
<sequence length="96" mass="10744">MNYSTILTLLILICAILVEGQRSALNMRRPMSPRPMNRASVGRRNGPIPPSRQQFARRNNNNGRVLPPGFKPPTGIAKKLNDATDFRALARVLLKH</sequence>
<evidence type="ECO:0000256" key="1">
    <source>
        <dbReference type="SAM" id="MobiDB-lite"/>
    </source>
</evidence>
<evidence type="ECO:0000313" key="4">
    <source>
        <dbReference type="Proteomes" id="UP001152747"/>
    </source>
</evidence>
<proteinExistence type="predicted"/>
<feature type="compositionally biased region" description="Polar residues" evidence="1">
    <location>
        <begin position="51"/>
        <end position="63"/>
    </location>
</feature>
<organism evidence="3 4">
    <name type="scientific">Caenorhabditis angaria</name>
    <dbReference type="NCBI Taxonomy" id="860376"/>
    <lineage>
        <taxon>Eukaryota</taxon>
        <taxon>Metazoa</taxon>
        <taxon>Ecdysozoa</taxon>
        <taxon>Nematoda</taxon>
        <taxon>Chromadorea</taxon>
        <taxon>Rhabditida</taxon>
        <taxon>Rhabditina</taxon>
        <taxon>Rhabditomorpha</taxon>
        <taxon>Rhabditoidea</taxon>
        <taxon>Rhabditidae</taxon>
        <taxon>Peloderinae</taxon>
        <taxon>Caenorhabditis</taxon>
    </lineage>
</organism>
<evidence type="ECO:0000256" key="2">
    <source>
        <dbReference type="SAM" id="SignalP"/>
    </source>
</evidence>
<dbReference type="AlphaFoldDB" id="A0A9P1IIL4"/>
<reference evidence="3" key="1">
    <citation type="submission" date="2022-11" db="EMBL/GenBank/DDBJ databases">
        <authorList>
            <person name="Kikuchi T."/>
        </authorList>
    </citation>
    <scope>NUCLEOTIDE SEQUENCE</scope>
    <source>
        <strain evidence="3">PS1010</strain>
    </source>
</reference>
<name>A0A9P1IIL4_9PELO</name>
<feature type="region of interest" description="Disordered" evidence="1">
    <location>
        <begin position="27"/>
        <end position="73"/>
    </location>
</feature>
<accession>A0A9P1IIL4</accession>
<dbReference type="OrthoDB" id="5841630at2759"/>
<keyword evidence="4" id="KW-1185">Reference proteome</keyword>
<gene>
    <name evidence="3" type="ORF">CAMP_LOCUS7912</name>
</gene>
<feature type="compositionally biased region" description="Low complexity" evidence="1">
    <location>
        <begin position="27"/>
        <end position="36"/>
    </location>
</feature>
<dbReference type="EMBL" id="CANHGI010000003">
    <property type="protein sequence ID" value="CAI5445275.1"/>
    <property type="molecule type" value="Genomic_DNA"/>
</dbReference>
<comment type="caution">
    <text evidence="3">The sequence shown here is derived from an EMBL/GenBank/DDBJ whole genome shotgun (WGS) entry which is preliminary data.</text>
</comment>